<dbReference type="GO" id="GO:0016020">
    <property type="term" value="C:membrane"/>
    <property type="evidence" value="ECO:0007669"/>
    <property type="project" value="TreeGrafter"/>
</dbReference>
<protein>
    <recommendedName>
        <fullName evidence="5">SGTA homodimerisation domain-containing protein</fullName>
    </recommendedName>
</protein>
<evidence type="ECO:0000256" key="3">
    <source>
        <dbReference type="SAM" id="MobiDB-lite"/>
    </source>
</evidence>
<dbReference type="Gene3D" id="1.20.5.420">
    <property type="entry name" value="Immunoglobulin FC, subunit C"/>
    <property type="match status" value="1"/>
</dbReference>
<dbReference type="AlphaFoldDB" id="A0A1X2G4R4"/>
<dbReference type="GO" id="GO:0072380">
    <property type="term" value="C:TRC complex"/>
    <property type="evidence" value="ECO:0007669"/>
    <property type="project" value="TreeGrafter"/>
</dbReference>
<organism evidence="6 7">
    <name type="scientific">Hesseltinella vesiculosa</name>
    <dbReference type="NCBI Taxonomy" id="101127"/>
    <lineage>
        <taxon>Eukaryota</taxon>
        <taxon>Fungi</taxon>
        <taxon>Fungi incertae sedis</taxon>
        <taxon>Mucoromycota</taxon>
        <taxon>Mucoromycotina</taxon>
        <taxon>Mucoromycetes</taxon>
        <taxon>Mucorales</taxon>
        <taxon>Cunninghamellaceae</taxon>
        <taxon>Hesseltinella</taxon>
    </lineage>
</organism>
<keyword evidence="4" id="KW-1133">Transmembrane helix</keyword>
<proteinExistence type="predicted"/>
<comment type="caution">
    <text evidence="6">The sequence shown here is derived from an EMBL/GenBank/DDBJ whole genome shotgun (WGS) entry which is preliminary data.</text>
</comment>
<dbReference type="GO" id="GO:0006620">
    <property type="term" value="P:post-translational protein targeting to endoplasmic reticulum membrane"/>
    <property type="evidence" value="ECO:0007669"/>
    <property type="project" value="TreeGrafter"/>
</dbReference>
<dbReference type="EMBL" id="MCGT01000045">
    <property type="protein sequence ID" value="ORX44958.1"/>
    <property type="molecule type" value="Genomic_DNA"/>
</dbReference>
<dbReference type="InterPro" id="IPR032374">
    <property type="entry name" value="SGTA_dimer"/>
</dbReference>
<feature type="domain" description="SGTA homodimerisation" evidence="5">
    <location>
        <begin position="101"/>
        <end position="166"/>
    </location>
</feature>
<dbReference type="InterPro" id="IPR047150">
    <property type="entry name" value="SGT"/>
</dbReference>
<keyword evidence="2" id="KW-0802">TPR repeat</keyword>
<sequence length="198" mass="21652">MVGSVCGHWLVNGENVEATTSAQWEFSFFQLNGFLRPYSDRHFGPILHLIVGGNKRTMHELKSSRTLQAGRKTKDDFFCWALGPPFFFCSSFIFIAMATENKKALVYSILEFLQKSCTDGTISADDSEGIEVAIQCIGESFGVDVNDPAQQELYNTKPANLLSIFDVYLKTKNKTKAPAPATAASSAAAPAEGKSSFS</sequence>
<dbReference type="FunFam" id="1.20.5.420:FF:000005">
    <property type="entry name" value="Hsc70 cochaperone (SGT), putative"/>
    <property type="match status" value="1"/>
</dbReference>
<keyword evidence="7" id="KW-1185">Reference proteome</keyword>
<feature type="region of interest" description="Disordered" evidence="3">
    <location>
        <begin position="177"/>
        <end position="198"/>
    </location>
</feature>
<name>A0A1X2G4R4_9FUNG</name>
<evidence type="ECO:0000256" key="4">
    <source>
        <dbReference type="SAM" id="Phobius"/>
    </source>
</evidence>
<keyword evidence="1" id="KW-0677">Repeat</keyword>
<dbReference type="Pfam" id="PF16546">
    <property type="entry name" value="SGTA_dimer"/>
    <property type="match status" value="1"/>
</dbReference>
<evidence type="ECO:0000256" key="2">
    <source>
        <dbReference type="ARBA" id="ARBA00022803"/>
    </source>
</evidence>
<dbReference type="PANTHER" id="PTHR45831:SF2">
    <property type="entry name" value="LD24721P"/>
    <property type="match status" value="1"/>
</dbReference>
<evidence type="ECO:0000313" key="7">
    <source>
        <dbReference type="Proteomes" id="UP000242146"/>
    </source>
</evidence>
<feature type="transmembrane region" description="Helical" evidence="4">
    <location>
        <begin position="77"/>
        <end position="98"/>
    </location>
</feature>
<dbReference type="Proteomes" id="UP000242146">
    <property type="component" value="Unassembled WGS sequence"/>
</dbReference>
<feature type="compositionally biased region" description="Low complexity" evidence="3">
    <location>
        <begin position="177"/>
        <end position="191"/>
    </location>
</feature>
<dbReference type="GO" id="GO:0060090">
    <property type="term" value="F:molecular adaptor activity"/>
    <property type="evidence" value="ECO:0007669"/>
    <property type="project" value="TreeGrafter"/>
</dbReference>
<dbReference type="PANTHER" id="PTHR45831">
    <property type="entry name" value="LD24721P"/>
    <property type="match status" value="1"/>
</dbReference>
<keyword evidence="4" id="KW-0812">Transmembrane</keyword>
<keyword evidence="4" id="KW-0472">Membrane</keyword>
<dbReference type="OrthoDB" id="2335338at2759"/>
<evidence type="ECO:0000259" key="5">
    <source>
        <dbReference type="Pfam" id="PF16546"/>
    </source>
</evidence>
<evidence type="ECO:0000256" key="1">
    <source>
        <dbReference type="ARBA" id="ARBA00022737"/>
    </source>
</evidence>
<gene>
    <name evidence="6" type="ORF">DM01DRAFT_1177964</name>
</gene>
<accession>A0A1X2G4R4</accession>
<reference evidence="6 7" key="1">
    <citation type="submission" date="2016-07" db="EMBL/GenBank/DDBJ databases">
        <title>Pervasive Adenine N6-methylation of Active Genes in Fungi.</title>
        <authorList>
            <consortium name="DOE Joint Genome Institute"/>
            <person name="Mondo S.J."/>
            <person name="Dannebaum R.O."/>
            <person name="Kuo R.C."/>
            <person name="Labutti K."/>
            <person name="Haridas S."/>
            <person name="Kuo A."/>
            <person name="Salamov A."/>
            <person name="Ahrendt S.R."/>
            <person name="Lipzen A."/>
            <person name="Sullivan W."/>
            <person name="Andreopoulos W.B."/>
            <person name="Clum A."/>
            <person name="Lindquist E."/>
            <person name="Daum C."/>
            <person name="Ramamoorthy G.K."/>
            <person name="Gryganskyi A."/>
            <person name="Culley D."/>
            <person name="Magnuson J.K."/>
            <person name="James T.Y."/>
            <person name="O'Malley M.A."/>
            <person name="Stajich J.E."/>
            <person name="Spatafora J.W."/>
            <person name="Visel A."/>
            <person name="Grigoriev I.V."/>
        </authorList>
    </citation>
    <scope>NUCLEOTIDE SEQUENCE [LARGE SCALE GENOMIC DNA]</scope>
    <source>
        <strain evidence="6 7">NRRL 3301</strain>
    </source>
</reference>
<evidence type="ECO:0000313" key="6">
    <source>
        <dbReference type="EMBL" id="ORX44958.1"/>
    </source>
</evidence>
<dbReference type="STRING" id="101127.A0A1X2G4R4"/>